<dbReference type="AlphaFoldDB" id="A0A1F5YGS0"/>
<evidence type="ECO:0000313" key="2">
    <source>
        <dbReference type="Proteomes" id="UP000178230"/>
    </source>
</evidence>
<sequence>MTKHEQYFLEMLEDRYQQFEKFKIIHDNYLKDPAKWQDQFNAEGRLIMTIIREWEKKLCSHSERGQYGVFSSGLADKFWALIRQKFPKIDFVGVKVS</sequence>
<accession>A0A1F5YGS0</accession>
<organism evidence="1 2">
    <name type="scientific">Candidatus Gottesmanbacteria bacterium RBG_13_37_7</name>
    <dbReference type="NCBI Taxonomy" id="1798369"/>
    <lineage>
        <taxon>Bacteria</taxon>
        <taxon>Candidatus Gottesmaniibacteriota</taxon>
    </lineage>
</organism>
<evidence type="ECO:0000313" key="1">
    <source>
        <dbReference type="EMBL" id="OGF99354.1"/>
    </source>
</evidence>
<reference evidence="1 2" key="1">
    <citation type="journal article" date="2016" name="Nat. Commun.">
        <title>Thousands of microbial genomes shed light on interconnected biogeochemical processes in an aquifer system.</title>
        <authorList>
            <person name="Anantharaman K."/>
            <person name="Brown C.T."/>
            <person name="Hug L.A."/>
            <person name="Sharon I."/>
            <person name="Castelle C.J."/>
            <person name="Probst A.J."/>
            <person name="Thomas B.C."/>
            <person name="Singh A."/>
            <person name="Wilkins M.J."/>
            <person name="Karaoz U."/>
            <person name="Brodie E.L."/>
            <person name="Williams K.H."/>
            <person name="Hubbard S.S."/>
            <person name="Banfield J.F."/>
        </authorList>
    </citation>
    <scope>NUCLEOTIDE SEQUENCE [LARGE SCALE GENOMIC DNA]</scope>
</reference>
<gene>
    <name evidence="1" type="ORF">A2Y99_04900</name>
</gene>
<dbReference type="Proteomes" id="UP000178230">
    <property type="component" value="Unassembled WGS sequence"/>
</dbReference>
<dbReference type="EMBL" id="MFIY01000056">
    <property type="protein sequence ID" value="OGF99354.1"/>
    <property type="molecule type" value="Genomic_DNA"/>
</dbReference>
<protein>
    <submittedName>
        <fullName evidence="1">Uncharacterized protein</fullName>
    </submittedName>
</protein>
<comment type="caution">
    <text evidence="1">The sequence shown here is derived from an EMBL/GenBank/DDBJ whole genome shotgun (WGS) entry which is preliminary data.</text>
</comment>
<name>A0A1F5YGS0_9BACT</name>
<proteinExistence type="predicted"/>